<dbReference type="PANTHER" id="PTHR43008:SF4">
    <property type="entry name" value="CHAIN DEHYDROGENASE, PUTATIVE (AFU_ORTHOLOGUE AFUA_4G08710)-RELATED"/>
    <property type="match status" value="1"/>
</dbReference>
<organism evidence="3 4">
    <name type="scientific">Rhizodiscina lignyota</name>
    <dbReference type="NCBI Taxonomy" id="1504668"/>
    <lineage>
        <taxon>Eukaryota</taxon>
        <taxon>Fungi</taxon>
        <taxon>Dikarya</taxon>
        <taxon>Ascomycota</taxon>
        <taxon>Pezizomycotina</taxon>
        <taxon>Dothideomycetes</taxon>
        <taxon>Pleosporomycetidae</taxon>
        <taxon>Aulographales</taxon>
        <taxon>Rhizodiscinaceae</taxon>
        <taxon>Rhizodiscina</taxon>
    </lineage>
</organism>
<evidence type="ECO:0000256" key="2">
    <source>
        <dbReference type="ARBA" id="ARBA00023002"/>
    </source>
</evidence>
<dbReference type="Gene3D" id="3.40.50.720">
    <property type="entry name" value="NAD(P)-binding Rossmann-like Domain"/>
    <property type="match status" value="1"/>
</dbReference>
<accession>A0A9P4M9Y1</accession>
<comment type="caution">
    <text evidence="3">The sequence shown here is derived from an EMBL/GenBank/DDBJ whole genome shotgun (WGS) entry which is preliminary data.</text>
</comment>
<name>A0A9P4M9Y1_9PEZI</name>
<dbReference type="CDD" id="cd05233">
    <property type="entry name" value="SDR_c"/>
    <property type="match status" value="1"/>
</dbReference>
<dbReference type="GO" id="GO:0016616">
    <property type="term" value="F:oxidoreductase activity, acting on the CH-OH group of donors, NAD or NADP as acceptor"/>
    <property type="evidence" value="ECO:0007669"/>
    <property type="project" value="UniProtKB-ARBA"/>
</dbReference>
<reference evidence="3" key="1">
    <citation type="journal article" date="2020" name="Stud. Mycol.">
        <title>101 Dothideomycetes genomes: a test case for predicting lifestyles and emergence of pathogens.</title>
        <authorList>
            <person name="Haridas S."/>
            <person name="Albert R."/>
            <person name="Binder M."/>
            <person name="Bloem J."/>
            <person name="Labutti K."/>
            <person name="Salamov A."/>
            <person name="Andreopoulos B."/>
            <person name="Baker S."/>
            <person name="Barry K."/>
            <person name="Bills G."/>
            <person name="Bluhm B."/>
            <person name="Cannon C."/>
            <person name="Castanera R."/>
            <person name="Culley D."/>
            <person name="Daum C."/>
            <person name="Ezra D."/>
            <person name="Gonzalez J."/>
            <person name="Henrissat B."/>
            <person name="Kuo A."/>
            <person name="Liang C."/>
            <person name="Lipzen A."/>
            <person name="Lutzoni F."/>
            <person name="Magnuson J."/>
            <person name="Mondo S."/>
            <person name="Nolan M."/>
            <person name="Ohm R."/>
            <person name="Pangilinan J."/>
            <person name="Park H.-J."/>
            <person name="Ramirez L."/>
            <person name="Alfaro M."/>
            <person name="Sun H."/>
            <person name="Tritt A."/>
            <person name="Yoshinaga Y."/>
            <person name="Zwiers L.-H."/>
            <person name="Turgeon B."/>
            <person name="Goodwin S."/>
            <person name="Spatafora J."/>
            <person name="Crous P."/>
            <person name="Grigoriev I."/>
        </authorList>
    </citation>
    <scope>NUCLEOTIDE SEQUENCE</scope>
    <source>
        <strain evidence="3">CBS 133067</strain>
    </source>
</reference>
<keyword evidence="4" id="KW-1185">Reference proteome</keyword>
<dbReference type="OrthoDB" id="1933717at2759"/>
<evidence type="ECO:0000313" key="3">
    <source>
        <dbReference type="EMBL" id="KAF2103318.1"/>
    </source>
</evidence>
<dbReference type="InterPro" id="IPR036291">
    <property type="entry name" value="NAD(P)-bd_dom_sf"/>
</dbReference>
<gene>
    <name evidence="3" type="ORF">NA57DRAFT_33226</name>
</gene>
<proteinExistence type="inferred from homology"/>
<protein>
    <submittedName>
        <fullName evidence="3">NAD(P)-binding protein</fullName>
    </submittedName>
</protein>
<sequence>MLANFPPHFGATFTKTLHSKPEGSTDPVTNRLPSNFVVVITGAGKKLDDLPGQGYYTAIAYAKAGAHGISISSRTQSDLDKTKADILKINPKVDVLSQVCDVTKDADVRKLAAEVKSHFGRVDAVVSSAGHTTDYIDKDTENRRFPRGAVEDEGFDHIVAVNLIGSHNIAKHFIPLLAQTKDGVQSFVNITSMASLLPTSQMTPLAFNISKLAANRMVESMQADHGDEGILAFSLHPGSALTPGSRLHSTTKVLSDDPALCGGFCTWLTKERREWLSGRYVSSNWDVDELASMKDDIVEHDKLKMRMVV</sequence>
<evidence type="ECO:0000256" key="1">
    <source>
        <dbReference type="ARBA" id="ARBA00006484"/>
    </source>
</evidence>
<dbReference type="GO" id="GO:0050664">
    <property type="term" value="F:oxidoreductase activity, acting on NAD(P)H, oxygen as acceptor"/>
    <property type="evidence" value="ECO:0007669"/>
    <property type="project" value="TreeGrafter"/>
</dbReference>
<dbReference type="Pfam" id="PF00106">
    <property type="entry name" value="adh_short"/>
    <property type="match status" value="1"/>
</dbReference>
<dbReference type="InterPro" id="IPR002347">
    <property type="entry name" value="SDR_fam"/>
</dbReference>
<dbReference type="AlphaFoldDB" id="A0A9P4M9Y1"/>
<dbReference type="SUPFAM" id="SSF51735">
    <property type="entry name" value="NAD(P)-binding Rossmann-fold domains"/>
    <property type="match status" value="1"/>
</dbReference>
<evidence type="ECO:0000313" key="4">
    <source>
        <dbReference type="Proteomes" id="UP000799772"/>
    </source>
</evidence>
<dbReference type="PANTHER" id="PTHR43008">
    <property type="entry name" value="BENZIL REDUCTASE"/>
    <property type="match status" value="1"/>
</dbReference>
<keyword evidence="2" id="KW-0560">Oxidoreductase</keyword>
<dbReference type="Proteomes" id="UP000799772">
    <property type="component" value="Unassembled WGS sequence"/>
</dbReference>
<dbReference type="EMBL" id="ML978122">
    <property type="protein sequence ID" value="KAF2103318.1"/>
    <property type="molecule type" value="Genomic_DNA"/>
</dbReference>
<comment type="similarity">
    <text evidence="1">Belongs to the short-chain dehydrogenases/reductases (SDR) family.</text>
</comment>